<dbReference type="OMA" id="HSASKDW"/>
<evidence type="ECO:0000256" key="1">
    <source>
        <dbReference type="ARBA" id="ARBA00023015"/>
    </source>
</evidence>
<dbReference type="PANTHER" id="PTHR46621:SF1">
    <property type="entry name" value="SNRNA-ACTIVATING PROTEIN COMPLEX SUBUNIT 4"/>
    <property type="match status" value="1"/>
</dbReference>
<dbReference type="Pfam" id="PF00249">
    <property type="entry name" value="Myb_DNA-binding"/>
    <property type="match status" value="2"/>
</dbReference>
<dbReference type="VEuPathDB" id="TrichDB:TVAG_240540"/>
<proteinExistence type="predicted"/>
<dbReference type="SMR" id="A2EJA1"/>
<evidence type="ECO:0000259" key="6">
    <source>
        <dbReference type="PROSITE" id="PS51294"/>
    </source>
</evidence>
<dbReference type="VEuPathDB" id="TrichDB:TVAGG3_0315070"/>
<evidence type="ECO:0000259" key="5">
    <source>
        <dbReference type="PROSITE" id="PS50090"/>
    </source>
</evidence>
<dbReference type="PROSITE" id="PS51294">
    <property type="entry name" value="HTH_MYB"/>
    <property type="match status" value="2"/>
</dbReference>
<feature type="domain" description="Myb-like" evidence="5">
    <location>
        <begin position="5"/>
        <end position="56"/>
    </location>
</feature>
<dbReference type="Proteomes" id="UP000001542">
    <property type="component" value="Unassembled WGS sequence"/>
</dbReference>
<dbReference type="RefSeq" id="XP_001319476.1">
    <property type="nucleotide sequence ID" value="XM_001319441.1"/>
</dbReference>
<evidence type="ECO:0000256" key="3">
    <source>
        <dbReference type="ARBA" id="ARBA00023163"/>
    </source>
</evidence>
<dbReference type="SUPFAM" id="SSF46689">
    <property type="entry name" value="Homeodomain-like"/>
    <property type="match status" value="1"/>
</dbReference>
<feature type="domain" description="HTH myb-type" evidence="6">
    <location>
        <begin position="1"/>
        <end position="60"/>
    </location>
</feature>
<keyword evidence="1" id="KW-0805">Transcription regulation</keyword>
<gene>
    <name evidence="7" type="ORF">TVAG_240540</name>
</gene>
<reference evidence="7" key="1">
    <citation type="submission" date="2006-10" db="EMBL/GenBank/DDBJ databases">
        <authorList>
            <person name="Amadeo P."/>
            <person name="Zhao Q."/>
            <person name="Wortman J."/>
            <person name="Fraser-Liggett C."/>
            <person name="Carlton J."/>
        </authorList>
    </citation>
    <scope>NUCLEOTIDE SEQUENCE</scope>
    <source>
        <strain evidence="7">G3</strain>
    </source>
</reference>
<protein>
    <submittedName>
        <fullName evidence="7">Myb-like DNA-binding domain containing protein</fullName>
    </submittedName>
</protein>
<dbReference type="CDD" id="cd00167">
    <property type="entry name" value="SANT"/>
    <property type="match status" value="2"/>
</dbReference>
<dbReference type="InterPro" id="IPR001005">
    <property type="entry name" value="SANT/Myb"/>
</dbReference>
<dbReference type="GO" id="GO:0000978">
    <property type="term" value="F:RNA polymerase II cis-regulatory region sequence-specific DNA binding"/>
    <property type="evidence" value="ECO:0000318"/>
    <property type="project" value="GO_Central"/>
</dbReference>
<dbReference type="GO" id="GO:0005634">
    <property type="term" value="C:nucleus"/>
    <property type="evidence" value="ECO:0000318"/>
    <property type="project" value="GO_Central"/>
</dbReference>
<evidence type="ECO:0000256" key="2">
    <source>
        <dbReference type="ARBA" id="ARBA00023125"/>
    </source>
</evidence>
<sequence>MSFKKGKVATPKFTHDEDKLLTYLITECKHTNWVTIASLMPGRNVQQCRDRWRHVLCKHSASKDWTPEEDALLLQKYKELGKRWIQIQVTFPRHTVVQVKSHCKELLEKENPVTTSNIQVLEEKPMNYPAFTNVSVDKSLEELFASITDGNNNSEYDPFVNIHDDIVSAFGLERQ</sequence>
<dbReference type="EMBL" id="DS113404">
    <property type="protein sequence ID" value="EAY07253.1"/>
    <property type="molecule type" value="Genomic_DNA"/>
</dbReference>
<keyword evidence="3" id="KW-0804">Transcription</keyword>
<dbReference type="GO" id="GO:0000981">
    <property type="term" value="F:DNA-binding transcription factor activity, RNA polymerase II-specific"/>
    <property type="evidence" value="ECO:0000318"/>
    <property type="project" value="GO_Central"/>
</dbReference>
<keyword evidence="4" id="KW-0539">Nucleus</keyword>
<feature type="domain" description="HTH myb-type" evidence="6">
    <location>
        <begin position="65"/>
        <end position="111"/>
    </location>
</feature>
<dbReference type="SMART" id="SM00717">
    <property type="entry name" value="SANT"/>
    <property type="match status" value="2"/>
</dbReference>
<dbReference type="InterPro" id="IPR017930">
    <property type="entry name" value="Myb_dom"/>
</dbReference>
<keyword evidence="2 7" id="KW-0238">DNA-binding</keyword>
<accession>A2EJA1</accession>
<evidence type="ECO:0000256" key="4">
    <source>
        <dbReference type="ARBA" id="ARBA00023242"/>
    </source>
</evidence>
<dbReference type="KEGG" id="tva:4765125"/>
<dbReference type="OrthoDB" id="2143914at2759"/>
<keyword evidence="8" id="KW-1185">Reference proteome</keyword>
<dbReference type="STRING" id="5722.A2EJA1"/>
<dbReference type="PANTHER" id="PTHR46621">
    <property type="entry name" value="SNRNA-ACTIVATING PROTEIN COMPLEX SUBUNIT 4"/>
    <property type="match status" value="1"/>
</dbReference>
<dbReference type="eggNOG" id="KOG0048">
    <property type="taxonomic scope" value="Eukaryota"/>
</dbReference>
<dbReference type="AlphaFoldDB" id="A2EJA1"/>
<dbReference type="InterPro" id="IPR009057">
    <property type="entry name" value="Homeodomain-like_sf"/>
</dbReference>
<organism evidence="7 8">
    <name type="scientific">Trichomonas vaginalis (strain ATCC PRA-98 / G3)</name>
    <dbReference type="NCBI Taxonomy" id="412133"/>
    <lineage>
        <taxon>Eukaryota</taxon>
        <taxon>Metamonada</taxon>
        <taxon>Parabasalia</taxon>
        <taxon>Trichomonadida</taxon>
        <taxon>Trichomonadidae</taxon>
        <taxon>Trichomonas</taxon>
    </lineage>
</organism>
<feature type="domain" description="Myb-like" evidence="5">
    <location>
        <begin position="65"/>
        <end position="107"/>
    </location>
</feature>
<reference evidence="7" key="2">
    <citation type="journal article" date="2007" name="Science">
        <title>Draft genome sequence of the sexually transmitted pathogen Trichomonas vaginalis.</title>
        <authorList>
            <person name="Carlton J.M."/>
            <person name="Hirt R.P."/>
            <person name="Silva J.C."/>
            <person name="Delcher A.L."/>
            <person name="Schatz M."/>
            <person name="Zhao Q."/>
            <person name="Wortman J.R."/>
            <person name="Bidwell S.L."/>
            <person name="Alsmark U.C.M."/>
            <person name="Besteiro S."/>
            <person name="Sicheritz-Ponten T."/>
            <person name="Noel C.J."/>
            <person name="Dacks J.B."/>
            <person name="Foster P.G."/>
            <person name="Simillion C."/>
            <person name="Van de Peer Y."/>
            <person name="Miranda-Saavedra D."/>
            <person name="Barton G.J."/>
            <person name="Westrop G.D."/>
            <person name="Mueller S."/>
            <person name="Dessi D."/>
            <person name="Fiori P.L."/>
            <person name="Ren Q."/>
            <person name="Paulsen I."/>
            <person name="Zhang H."/>
            <person name="Bastida-Corcuera F.D."/>
            <person name="Simoes-Barbosa A."/>
            <person name="Brown M.T."/>
            <person name="Hayes R.D."/>
            <person name="Mukherjee M."/>
            <person name="Okumura C.Y."/>
            <person name="Schneider R."/>
            <person name="Smith A.J."/>
            <person name="Vanacova S."/>
            <person name="Villalvazo M."/>
            <person name="Haas B.J."/>
            <person name="Pertea M."/>
            <person name="Feldblyum T.V."/>
            <person name="Utterback T.R."/>
            <person name="Shu C.L."/>
            <person name="Osoegawa K."/>
            <person name="de Jong P.J."/>
            <person name="Hrdy I."/>
            <person name="Horvathova L."/>
            <person name="Zubacova Z."/>
            <person name="Dolezal P."/>
            <person name="Malik S.B."/>
            <person name="Logsdon J.M. Jr."/>
            <person name="Henze K."/>
            <person name="Gupta A."/>
            <person name="Wang C.C."/>
            <person name="Dunne R.L."/>
            <person name="Upcroft J.A."/>
            <person name="Upcroft P."/>
            <person name="White O."/>
            <person name="Salzberg S.L."/>
            <person name="Tang P."/>
            <person name="Chiu C.-H."/>
            <person name="Lee Y.-S."/>
            <person name="Embley T.M."/>
            <person name="Coombs G.H."/>
            <person name="Mottram J.C."/>
            <person name="Tachezy J."/>
            <person name="Fraser-Liggett C.M."/>
            <person name="Johnson P.J."/>
        </authorList>
    </citation>
    <scope>NUCLEOTIDE SEQUENCE [LARGE SCALE GENOMIC DNA]</scope>
    <source>
        <strain evidence="7">G3</strain>
    </source>
</reference>
<evidence type="ECO:0000313" key="7">
    <source>
        <dbReference type="EMBL" id="EAY07253.1"/>
    </source>
</evidence>
<dbReference type="PROSITE" id="PS50090">
    <property type="entry name" value="MYB_LIKE"/>
    <property type="match status" value="2"/>
</dbReference>
<dbReference type="InParanoid" id="A2EJA1"/>
<name>A2EJA1_TRIV3</name>
<dbReference type="GO" id="GO:0006355">
    <property type="term" value="P:regulation of DNA-templated transcription"/>
    <property type="evidence" value="ECO:0000318"/>
    <property type="project" value="GO_Central"/>
</dbReference>
<dbReference type="InterPro" id="IPR051575">
    <property type="entry name" value="Myb-like_DNA-bd"/>
</dbReference>
<evidence type="ECO:0000313" key="8">
    <source>
        <dbReference type="Proteomes" id="UP000001542"/>
    </source>
</evidence>
<dbReference type="Gene3D" id="1.10.10.60">
    <property type="entry name" value="Homeodomain-like"/>
    <property type="match status" value="2"/>
</dbReference>